<sequence length="385" mass="42998">MLKLKKIIICLIILIPFTGCWDRQEINDIAIVMGTSFDKSDDRNYKTAIIAPLPGQMGGPGGGGGGTSGEAAYYLDAGIGTTVRDANQNLQQRMPRKLMLGHRRVALFGEELAKEGLGKALDVLTRTTEARLTMQIFVTEGEAIEVLSAEPQLETISAEAIREIGVSGFELTLRDFLLEFQQKGNDPIIPVVRARDNISPNKNLVKQQVEINNLAIFKGDKLAFFTNELQTLGASWLMEKLVGKIYTVQFDEDTHVSIEVIENKTNFDYKIQDNLPQFNIEVNVTGDILENETDFTFEEEGAYKEINAVVEKQIKNEISEILDATLPKGIDTFGLGWLLHRREREKWKEFESQWAEILPDVEHEVNVICSVKLPGLVTEGIGIGE</sequence>
<evidence type="ECO:0000313" key="10">
    <source>
        <dbReference type="EMBL" id="MDQ0257904.1"/>
    </source>
</evidence>
<dbReference type="InterPro" id="IPR046953">
    <property type="entry name" value="Spore_GerAC-like_C"/>
</dbReference>
<gene>
    <name evidence="10" type="ORF">J2S74_005367</name>
</gene>
<reference evidence="10 11" key="1">
    <citation type="submission" date="2023-07" db="EMBL/GenBank/DDBJ databases">
        <title>Genomic Encyclopedia of Type Strains, Phase IV (KMG-IV): sequencing the most valuable type-strain genomes for metagenomic binning, comparative biology and taxonomic classification.</title>
        <authorList>
            <person name="Goeker M."/>
        </authorList>
    </citation>
    <scope>NUCLEOTIDE SEQUENCE [LARGE SCALE GENOMIC DNA]</scope>
    <source>
        <strain evidence="10 11">DSM 9768</strain>
    </source>
</reference>
<evidence type="ECO:0000256" key="7">
    <source>
        <dbReference type="ARBA" id="ARBA00023288"/>
    </source>
</evidence>
<feature type="domain" description="Spore germination protein N-terminal" evidence="9">
    <location>
        <begin position="22"/>
        <end position="193"/>
    </location>
</feature>
<dbReference type="PANTHER" id="PTHR35789">
    <property type="entry name" value="SPORE GERMINATION PROTEIN B3"/>
    <property type="match status" value="1"/>
</dbReference>
<dbReference type="RefSeq" id="WP_307332374.1">
    <property type="nucleotide sequence ID" value="NZ_JAUSUG010000037.1"/>
</dbReference>
<dbReference type="NCBIfam" id="TIGR02887">
    <property type="entry name" value="spore_ger_x_C"/>
    <property type="match status" value="1"/>
</dbReference>
<evidence type="ECO:0000256" key="6">
    <source>
        <dbReference type="ARBA" id="ARBA00023139"/>
    </source>
</evidence>
<accession>A0ABU0A475</accession>
<dbReference type="InterPro" id="IPR008844">
    <property type="entry name" value="Spore_GerAC-like"/>
</dbReference>
<evidence type="ECO:0000256" key="1">
    <source>
        <dbReference type="ARBA" id="ARBA00004635"/>
    </source>
</evidence>
<name>A0ABU0A475_9BACI</name>
<proteinExistence type="inferred from homology"/>
<dbReference type="PANTHER" id="PTHR35789:SF1">
    <property type="entry name" value="SPORE GERMINATION PROTEIN B3"/>
    <property type="match status" value="1"/>
</dbReference>
<evidence type="ECO:0000256" key="2">
    <source>
        <dbReference type="ARBA" id="ARBA00007886"/>
    </source>
</evidence>
<evidence type="ECO:0000256" key="5">
    <source>
        <dbReference type="ARBA" id="ARBA00023136"/>
    </source>
</evidence>
<comment type="caution">
    <text evidence="10">The sequence shown here is derived from an EMBL/GenBank/DDBJ whole genome shotgun (WGS) entry which is preliminary data.</text>
</comment>
<keyword evidence="11" id="KW-1185">Reference proteome</keyword>
<evidence type="ECO:0000256" key="3">
    <source>
        <dbReference type="ARBA" id="ARBA00022544"/>
    </source>
</evidence>
<evidence type="ECO:0000259" key="8">
    <source>
        <dbReference type="Pfam" id="PF05504"/>
    </source>
</evidence>
<dbReference type="InterPro" id="IPR057336">
    <property type="entry name" value="GerAC_N"/>
</dbReference>
<keyword evidence="7" id="KW-0449">Lipoprotein</keyword>
<dbReference type="Pfam" id="PF25198">
    <property type="entry name" value="Spore_GerAC_N"/>
    <property type="match status" value="1"/>
</dbReference>
<feature type="domain" description="Spore germination GerAC-like C-terminal" evidence="8">
    <location>
        <begin position="213"/>
        <end position="372"/>
    </location>
</feature>
<keyword evidence="6" id="KW-0564">Palmitate</keyword>
<evidence type="ECO:0000256" key="4">
    <source>
        <dbReference type="ARBA" id="ARBA00022729"/>
    </source>
</evidence>
<dbReference type="EMBL" id="JAUSUG010000037">
    <property type="protein sequence ID" value="MDQ0257904.1"/>
    <property type="molecule type" value="Genomic_DNA"/>
</dbReference>
<keyword evidence="3" id="KW-0309">Germination</keyword>
<keyword evidence="4" id="KW-0732">Signal</keyword>
<dbReference type="Proteomes" id="UP001230005">
    <property type="component" value="Unassembled WGS sequence"/>
</dbReference>
<dbReference type="InterPro" id="IPR038501">
    <property type="entry name" value="Spore_GerAC_C_sf"/>
</dbReference>
<protein>
    <submittedName>
        <fullName evidence="10">Ger(X)C family germination protein</fullName>
    </submittedName>
</protein>
<keyword evidence="5" id="KW-0472">Membrane</keyword>
<dbReference type="Gene3D" id="3.30.300.210">
    <property type="entry name" value="Nutrient germinant receptor protein C, domain 3"/>
    <property type="match status" value="1"/>
</dbReference>
<comment type="subcellular location">
    <subcellularLocation>
        <location evidence="1">Membrane</location>
        <topology evidence="1">Lipid-anchor</topology>
    </subcellularLocation>
</comment>
<dbReference type="Pfam" id="PF05504">
    <property type="entry name" value="Spore_GerAC"/>
    <property type="match status" value="1"/>
</dbReference>
<comment type="similarity">
    <text evidence="2">Belongs to the GerABKC lipoprotein family.</text>
</comment>
<evidence type="ECO:0000313" key="11">
    <source>
        <dbReference type="Proteomes" id="UP001230005"/>
    </source>
</evidence>
<organism evidence="10 11">
    <name type="scientific">Evansella vedderi</name>
    <dbReference type="NCBI Taxonomy" id="38282"/>
    <lineage>
        <taxon>Bacteria</taxon>
        <taxon>Bacillati</taxon>
        <taxon>Bacillota</taxon>
        <taxon>Bacilli</taxon>
        <taxon>Bacillales</taxon>
        <taxon>Bacillaceae</taxon>
        <taxon>Evansella</taxon>
    </lineage>
</organism>
<evidence type="ECO:0000259" key="9">
    <source>
        <dbReference type="Pfam" id="PF25198"/>
    </source>
</evidence>